<dbReference type="EMBL" id="CASHTH010003018">
    <property type="protein sequence ID" value="CAI8038949.1"/>
    <property type="molecule type" value="Genomic_DNA"/>
</dbReference>
<evidence type="ECO:0000313" key="7">
    <source>
        <dbReference type="Proteomes" id="UP001174909"/>
    </source>
</evidence>
<feature type="region of interest" description="Disordered" evidence="3">
    <location>
        <begin position="1"/>
        <end position="31"/>
    </location>
</feature>
<evidence type="ECO:0000256" key="2">
    <source>
        <dbReference type="PROSITE-ProRule" id="PRU00191"/>
    </source>
</evidence>
<proteinExistence type="predicted"/>
<feature type="domain" description="PH" evidence="5">
    <location>
        <begin position="197"/>
        <end position="292"/>
    </location>
</feature>
<dbReference type="Pfam" id="PF00169">
    <property type="entry name" value="PH"/>
    <property type="match status" value="1"/>
</dbReference>
<dbReference type="InterPro" id="IPR001849">
    <property type="entry name" value="PH_domain"/>
</dbReference>
<reference evidence="6" key="1">
    <citation type="submission" date="2023-03" db="EMBL/GenBank/DDBJ databases">
        <authorList>
            <person name="Steffen K."/>
            <person name="Cardenas P."/>
        </authorList>
    </citation>
    <scope>NUCLEOTIDE SEQUENCE</scope>
</reference>
<dbReference type="PROSITE" id="PS50003">
    <property type="entry name" value="PH_DOMAIN"/>
    <property type="match status" value="1"/>
</dbReference>
<dbReference type="InterPro" id="IPR011993">
    <property type="entry name" value="PH-like_dom_sf"/>
</dbReference>
<feature type="region of interest" description="Disordered" evidence="3">
    <location>
        <begin position="167"/>
        <end position="192"/>
    </location>
</feature>
<dbReference type="SMART" id="SM00233">
    <property type="entry name" value="PH"/>
    <property type="match status" value="1"/>
</dbReference>
<dbReference type="InterPro" id="IPR051707">
    <property type="entry name" value="PI-Interact_SigTrans_Reg"/>
</dbReference>
<feature type="compositionally biased region" description="Low complexity" evidence="3">
    <location>
        <begin position="174"/>
        <end position="192"/>
    </location>
</feature>
<dbReference type="PROSITE" id="PS50001">
    <property type="entry name" value="SH2"/>
    <property type="match status" value="1"/>
</dbReference>
<keyword evidence="1 2" id="KW-0727">SH2 domain</keyword>
<dbReference type="Gene3D" id="3.30.505.10">
    <property type="entry name" value="SH2 domain"/>
    <property type="match status" value="1"/>
</dbReference>
<evidence type="ECO:0000313" key="6">
    <source>
        <dbReference type="EMBL" id="CAI8038949.1"/>
    </source>
</evidence>
<comment type="caution">
    <text evidence="6">The sequence shown here is derived from an EMBL/GenBank/DDBJ whole genome shotgun (WGS) entry which is preliminary data.</text>
</comment>
<evidence type="ECO:0000256" key="1">
    <source>
        <dbReference type="ARBA" id="ARBA00022999"/>
    </source>
</evidence>
<dbReference type="Pfam" id="PF00017">
    <property type="entry name" value="SH2"/>
    <property type="match status" value="1"/>
</dbReference>
<dbReference type="PANTHER" id="PTHR14336:SF15">
    <property type="entry name" value="DUAL ADAPTER FOR PHOSPHOTYROSINE AND 3-PHOSPHOTYROSINE AND 3-PHOSPHOINOSITIDE"/>
    <property type="match status" value="1"/>
</dbReference>
<evidence type="ECO:0000259" key="5">
    <source>
        <dbReference type="PROSITE" id="PS50003"/>
    </source>
</evidence>
<dbReference type="SUPFAM" id="SSF55550">
    <property type="entry name" value="SH2 domain"/>
    <property type="match status" value="1"/>
</dbReference>
<dbReference type="InterPro" id="IPR000980">
    <property type="entry name" value="SH2"/>
</dbReference>
<dbReference type="PANTHER" id="PTHR14336">
    <property type="entry name" value="TANDEM PH DOMAIN CONTAINING PROTEIN"/>
    <property type="match status" value="1"/>
</dbReference>
<dbReference type="SUPFAM" id="SSF50729">
    <property type="entry name" value="PH domain-like"/>
    <property type="match status" value="1"/>
</dbReference>
<dbReference type="Proteomes" id="UP001174909">
    <property type="component" value="Unassembled WGS sequence"/>
</dbReference>
<dbReference type="InterPro" id="IPR036860">
    <property type="entry name" value="SH2_dom_sf"/>
</dbReference>
<sequence>MMATARSSSVDLLHRLRPPQPHGGGGRGAAAARSLTNLSDDPMEVLDWFHPQLTRHAAECMLIDNAPEGTFLLRSSSDGEGYVLSVKLSSSVQHVRITIGPGGRYHFGNSSFESVRGLKRHFELEKPVIGGDSNIRVVLKFPYSRFVEESHLYTEVVHHAVTNYINDSSDSDTDSSSPSHGSSSSMTATTSTRTMAISSKEGYLTKQGRIRKTWRVRWFILRNQNLSYYRTKQHKKPLGTLDLTEAISVDLDTSKDKEFCFRIIMPSRTWYFLGNSVEDSQQWVELLRLKLARV</sequence>
<evidence type="ECO:0000259" key="4">
    <source>
        <dbReference type="PROSITE" id="PS50001"/>
    </source>
</evidence>
<dbReference type="AlphaFoldDB" id="A0AA35WZU1"/>
<feature type="compositionally biased region" description="Polar residues" evidence="3">
    <location>
        <begin position="1"/>
        <end position="10"/>
    </location>
</feature>
<dbReference type="Gene3D" id="2.30.29.30">
    <property type="entry name" value="Pleckstrin-homology domain (PH domain)/Phosphotyrosine-binding domain (PTB)"/>
    <property type="match status" value="1"/>
</dbReference>
<accession>A0AA35WZU1</accession>
<dbReference type="SMART" id="SM00252">
    <property type="entry name" value="SH2"/>
    <property type="match status" value="1"/>
</dbReference>
<organism evidence="6 7">
    <name type="scientific">Geodia barretti</name>
    <name type="common">Barrett's horny sponge</name>
    <dbReference type="NCBI Taxonomy" id="519541"/>
    <lineage>
        <taxon>Eukaryota</taxon>
        <taxon>Metazoa</taxon>
        <taxon>Porifera</taxon>
        <taxon>Demospongiae</taxon>
        <taxon>Heteroscleromorpha</taxon>
        <taxon>Tetractinellida</taxon>
        <taxon>Astrophorina</taxon>
        <taxon>Geodiidae</taxon>
        <taxon>Geodia</taxon>
    </lineage>
</organism>
<name>A0AA35WZU1_GEOBA</name>
<dbReference type="FunFam" id="2.30.29.30:FF:000286">
    <property type="entry name" value="PH-protein kinase domain containing protein"/>
    <property type="match status" value="1"/>
</dbReference>
<keyword evidence="7" id="KW-1185">Reference proteome</keyword>
<gene>
    <name evidence="6" type="ORF">GBAR_LOCUS21686</name>
</gene>
<evidence type="ECO:0000256" key="3">
    <source>
        <dbReference type="SAM" id="MobiDB-lite"/>
    </source>
</evidence>
<feature type="domain" description="SH2" evidence="4">
    <location>
        <begin position="48"/>
        <end position="143"/>
    </location>
</feature>
<protein>
    <submittedName>
        <fullName evidence="6">Dual adapter for phosphotyrosine and 3-phosphotyrosine and 3-phosphoinositide</fullName>
    </submittedName>
</protein>